<reference evidence="6 7" key="1">
    <citation type="journal article" date="2011" name="J. Bacteriol.">
        <title>Genome sequence of Chthoniobacter flavus Ellin428, an aerobic heterotrophic soil bacterium.</title>
        <authorList>
            <person name="Kant R."/>
            <person name="van Passel M.W."/>
            <person name="Palva A."/>
            <person name="Lucas S."/>
            <person name="Lapidus A."/>
            <person name="Glavina Del Rio T."/>
            <person name="Dalin E."/>
            <person name="Tice H."/>
            <person name="Bruce D."/>
            <person name="Goodwin L."/>
            <person name="Pitluck S."/>
            <person name="Larimer F.W."/>
            <person name="Land M.L."/>
            <person name="Hauser L."/>
            <person name="Sangwan P."/>
            <person name="de Vos W.M."/>
            <person name="Janssen P.H."/>
            <person name="Smidt H."/>
        </authorList>
    </citation>
    <scope>NUCLEOTIDE SEQUENCE [LARGE SCALE GENOMIC DNA]</scope>
    <source>
        <strain evidence="6 7">Ellin428</strain>
    </source>
</reference>
<organism evidence="6 7">
    <name type="scientific">Chthoniobacter flavus Ellin428</name>
    <dbReference type="NCBI Taxonomy" id="497964"/>
    <lineage>
        <taxon>Bacteria</taxon>
        <taxon>Pseudomonadati</taxon>
        <taxon>Verrucomicrobiota</taxon>
        <taxon>Spartobacteria</taxon>
        <taxon>Chthoniobacterales</taxon>
        <taxon>Chthoniobacteraceae</taxon>
        <taxon>Chthoniobacter</taxon>
    </lineage>
</organism>
<proteinExistence type="inferred from homology"/>
<evidence type="ECO:0000256" key="3">
    <source>
        <dbReference type="ARBA" id="ARBA00022448"/>
    </source>
</evidence>
<dbReference type="PANTHER" id="PTHR30290">
    <property type="entry name" value="PERIPLASMIC BINDING COMPONENT OF ABC TRANSPORTER"/>
    <property type="match status" value="1"/>
</dbReference>
<protein>
    <submittedName>
        <fullName evidence="6">Extracellular solute-binding protein family 5</fullName>
    </submittedName>
</protein>
<evidence type="ECO:0000256" key="1">
    <source>
        <dbReference type="ARBA" id="ARBA00004196"/>
    </source>
</evidence>
<dbReference type="SUPFAM" id="SSF53850">
    <property type="entry name" value="Periplasmic binding protein-like II"/>
    <property type="match status" value="1"/>
</dbReference>
<feature type="domain" description="Solute-binding protein family 5" evidence="5">
    <location>
        <begin position="77"/>
        <end position="444"/>
    </location>
</feature>
<sequence length="455" mass="51363">MPSFPPSVTSPLPRLIAVFAALALCACGRLGNRADLVCLNGAESEVLDPPLMTAQATSRVAYALFEGLTAFGVKGEAEPGVAERWEISPDGLHYTFHLRHNASWSNGDPVTAEDFLYSWRRALLPKTAAEYAYQLYYIRGAKDFNEGKTQDFSTVAVRAPDPYTLEVTLANPTPFFLDLCAFTALLPVHRATAEKYNDWASKPDHFIGNGPFVLHEWMPFDHMRLLKNPRYWDAANVKLNSVDILPTAQPNTAYNFYATGIADLMIDKSLTPTPLIPYLKKRSDFHAAPFLGAYFFRFNVKRKPFDDVRVRKAFALVVDKQYLVDHITRAGELPAESFVPPGAGSGYQPPPMYRRDPEKARQLLAEAGYPGGKGFPVVYYLYRTGLDLDQDIAVELQSVFQRELGVTIQLSRQEWTVFLETQQRIDYDISRSTWVGDYNDPNTFHGHVCDRWREQ</sequence>
<dbReference type="InterPro" id="IPR030678">
    <property type="entry name" value="Peptide/Ni-bd"/>
</dbReference>
<dbReference type="EMBL" id="ABVL01000010">
    <property type="protein sequence ID" value="EDY18795.1"/>
    <property type="molecule type" value="Genomic_DNA"/>
</dbReference>
<comment type="subcellular location">
    <subcellularLocation>
        <location evidence="1">Cell envelope</location>
    </subcellularLocation>
</comment>
<dbReference type="Pfam" id="PF00496">
    <property type="entry name" value="SBP_bac_5"/>
    <property type="match status" value="1"/>
</dbReference>
<keyword evidence="4" id="KW-0732">Signal</keyword>
<dbReference type="InParanoid" id="B4D3G5"/>
<dbReference type="GO" id="GO:0030288">
    <property type="term" value="C:outer membrane-bounded periplasmic space"/>
    <property type="evidence" value="ECO:0007669"/>
    <property type="project" value="UniProtKB-ARBA"/>
</dbReference>
<name>B4D3G5_9BACT</name>
<dbReference type="Gene3D" id="3.10.105.10">
    <property type="entry name" value="Dipeptide-binding Protein, Domain 3"/>
    <property type="match status" value="1"/>
</dbReference>
<dbReference type="Gene3D" id="3.90.76.10">
    <property type="entry name" value="Dipeptide-binding Protein, Domain 1"/>
    <property type="match status" value="1"/>
</dbReference>
<dbReference type="eggNOG" id="COG4166">
    <property type="taxonomic scope" value="Bacteria"/>
</dbReference>
<gene>
    <name evidence="6" type="ORF">CfE428DRAFT_3453</name>
</gene>
<dbReference type="Proteomes" id="UP000005824">
    <property type="component" value="Unassembled WGS sequence"/>
</dbReference>
<evidence type="ECO:0000259" key="5">
    <source>
        <dbReference type="Pfam" id="PF00496"/>
    </source>
</evidence>
<evidence type="ECO:0000256" key="4">
    <source>
        <dbReference type="ARBA" id="ARBA00022729"/>
    </source>
</evidence>
<evidence type="ECO:0000313" key="6">
    <source>
        <dbReference type="EMBL" id="EDY18795.1"/>
    </source>
</evidence>
<dbReference type="PIRSF" id="PIRSF002741">
    <property type="entry name" value="MppA"/>
    <property type="match status" value="1"/>
</dbReference>
<dbReference type="InterPro" id="IPR000914">
    <property type="entry name" value="SBP_5_dom"/>
</dbReference>
<comment type="similarity">
    <text evidence="2">Belongs to the bacterial solute-binding protein 5 family.</text>
</comment>
<dbReference type="PANTHER" id="PTHR30290:SF10">
    <property type="entry name" value="PERIPLASMIC OLIGOPEPTIDE-BINDING PROTEIN-RELATED"/>
    <property type="match status" value="1"/>
</dbReference>
<dbReference type="GO" id="GO:1904680">
    <property type="term" value="F:peptide transmembrane transporter activity"/>
    <property type="evidence" value="ECO:0007669"/>
    <property type="project" value="TreeGrafter"/>
</dbReference>
<dbReference type="Gene3D" id="3.40.190.10">
    <property type="entry name" value="Periplasmic binding protein-like II"/>
    <property type="match status" value="1"/>
</dbReference>
<dbReference type="FunFam" id="3.90.76.10:FF:000001">
    <property type="entry name" value="Oligopeptide ABC transporter substrate-binding protein"/>
    <property type="match status" value="1"/>
</dbReference>
<evidence type="ECO:0000313" key="7">
    <source>
        <dbReference type="Proteomes" id="UP000005824"/>
    </source>
</evidence>
<dbReference type="CDD" id="cd08504">
    <property type="entry name" value="PBP2_OppA"/>
    <property type="match status" value="1"/>
</dbReference>
<comment type="caution">
    <text evidence="6">The sequence shown here is derived from an EMBL/GenBank/DDBJ whole genome shotgun (WGS) entry which is preliminary data.</text>
</comment>
<keyword evidence="3" id="KW-0813">Transport</keyword>
<dbReference type="STRING" id="497964.CfE428DRAFT_3453"/>
<dbReference type="GO" id="GO:0015833">
    <property type="term" value="P:peptide transport"/>
    <property type="evidence" value="ECO:0007669"/>
    <property type="project" value="TreeGrafter"/>
</dbReference>
<dbReference type="InterPro" id="IPR039424">
    <property type="entry name" value="SBP_5"/>
</dbReference>
<accession>B4D3G5</accession>
<keyword evidence="7" id="KW-1185">Reference proteome</keyword>
<evidence type="ECO:0000256" key="2">
    <source>
        <dbReference type="ARBA" id="ARBA00005695"/>
    </source>
</evidence>
<dbReference type="AlphaFoldDB" id="B4D3G5"/>
<dbReference type="GO" id="GO:0043190">
    <property type="term" value="C:ATP-binding cassette (ABC) transporter complex"/>
    <property type="evidence" value="ECO:0007669"/>
    <property type="project" value="InterPro"/>
</dbReference>
<dbReference type="FunCoup" id="B4D3G5">
    <property type="interactions" value="180"/>
</dbReference>